<dbReference type="OrthoDB" id="269098at2"/>
<dbReference type="EMBL" id="SJPK01000001">
    <property type="protein sequence ID" value="TWT75119.1"/>
    <property type="molecule type" value="Genomic_DNA"/>
</dbReference>
<keyword evidence="4" id="KW-1185">Reference proteome</keyword>
<dbReference type="PANTHER" id="PTHR30093:SF2">
    <property type="entry name" value="TYPE II SECRETION SYSTEM PROTEIN H"/>
    <property type="match status" value="1"/>
</dbReference>
<evidence type="ECO:0000259" key="2">
    <source>
        <dbReference type="Pfam" id="PF07596"/>
    </source>
</evidence>
<dbReference type="InterPro" id="IPR011453">
    <property type="entry name" value="DUF1559"/>
</dbReference>
<organism evidence="3 4">
    <name type="scientific">Allorhodopirellula solitaria</name>
    <dbReference type="NCBI Taxonomy" id="2527987"/>
    <lineage>
        <taxon>Bacteria</taxon>
        <taxon>Pseudomonadati</taxon>
        <taxon>Planctomycetota</taxon>
        <taxon>Planctomycetia</taxon>
        <taxon>Pirellulales</taxon>
        <taxon>Pirellulaceae</taxon>
        <taxon>Allorhodopirellula</taxon>
    </lineage>
</organism>
<dbReference type="SUPFAM" id="SSF54523">
    <property type="entry name" value="Pili subunits"/>
    <property type="match status" value="1"/>
</dbReference>
<keyword evidence="1" id="KW-0472">Membrane</keyword>
<dbReference type="NCBIfam" id="TIGR04294">
    <property type="entry name" value="pre_pil_HX9DG"/>
    <property type="match status" value="1"/>
</dbReference>
<protein>
    <recommendedName>
        <fullName evidence="2">DUF1559 domain-containing protein</fullName>
    </recommendedName>
</protein>
<comment type="caution">
    <text evidence="3">The sequence shown here is derived from an EMBL/GenBank/DDBJ whole genome shotgun (WGS) entry which is preliminary data.</text>
</comment>
<proteinExistence type="predicted"/>
<keyword evidence="1" id="KW-0812">Transmembrane</keyword>
<dbReference type="PANTHER" id="PTHR30093">
    <property type="entry name" value="GENERAL SECRETION PATHWAY PROTEIN G"/>
    <property type="match status" value="1"/>
</dbReference>
<name>A0A5C5YJX4_9BACT</name>
<gene>
    <name evidence="3" type="ORF">CA85_04080</name>
</gene>
<dbReference type="InterPro" id="IPR045584">
    <property type="entry name" value="Pilin-like"/>
</dbReference>
<sequence>MKSHHNQRAFTKLEVVVVIACVVILLGLLLPNMGGNGRIYARRNQCSTQLKNLSLAVIQHEVTKKRIPSWAEDFGTFGLDGAMSDPSDSQVAPSSLVKHRKIGTWAVAILPWLDGQPTYEVWSEDRNPVVSGGSRENPLSSGVSGEGYCHNAAPSLAIFRCPSTDRSDIEHGFNSYIANTGMAFPINADSNQTRLMHTPGGQSQSVSFVDSLLPRYGVFNSRLDARVPGAVDAAKRSPVGPVIRLDDFTDGYGNTVLFSESLSALPWHRSGFTDQSDLEFQDAPKEVAYPKFSRFTNGLVWHSVDWENGGKDRPVHRINGPLVGVSLSARMVTSANAANLARPSSNHPSGVNVAFADGGTRYISDTIDMQVWQALLTPAGDEPIDEDRVP</sequence>
<feature type="domain" description="DUF1559" evidence="2">
    <location>
        <begin position="40"/>
        <end position="370"/>
    </location>
</feature>
<evidence type="ECO:0000313" key="4">
    <source>
        <dbReference type="Proteomes" id="UP000318053"/>
    </source>
</evidence>
<dbReference type="AlphaFoldDB" id="A0A5C5YJX4"/>
<dbReference type="RefSeq" id="WP_146389597.1">
    <property type="nucleotide sequence ID" value="NZ_SJPK01000001.1"/>
</dbReference>
<reference evidence="3 4" key="1">
    <citation type="submission" date="2019-02" db="EMBL/GenBank/DDBJ databases">
        <title>Deep-cultivation of Planctomycetes and their phenomic and genomic characterization uncovers novel biology.</title>
        <authorList>
            <person name="Wiegand S."/>
            <person name="Jogler M."/>
            <person name="Boedeker C."/>
            <person name="Pinto D."/>
            <person name="Vollmers J."/>
            <person name="Rivas-Marin E."/>
            <person name="Kohn T."/>
            <person name="Peeters S.H."/>
            <person name="Heuer A."/>
            <person name="Rast P."/>
            <person name="Oberbeckmann S."/>
            <person name="Bunk B."/>
            <person name="Jeske O."/>
            <person name="Meyerdierks A."/>
            <person name="Storesund J.E."/>
            <person name="Kallscheuer N."/>
            <person name="Luecker S."/>
            <person name="Lage O.M."/>
            <person name="Pohl T."/>
            <person name="Merkel B.J."/>
            <person name="Hornburger P."/>
            <person name="Mueller R.-W."/>
            <person name="Bruemmer F."/>
            <person name="Labrenz M."/>
            <person name="Spormann A.M."/>
            <person name="Op Den Camp H."/>
            <person name="Overmann J."/>
            <person name="Amann R."/>
            <person name="Jetten M.S.M."/>
            <person name="Mascher T."/>
            <person name="Medema M.H."/>
            <person name="Devos D.P."/>
            <person name="Kaster A.-K."/>
            <person name="Ovreas L."/>
            <person name="Rohde M."/>
            <person name="Galperin M.Y."/>
            <person name="Jogler C."/>
        </authorList>
    </citation>
    <scope>NUCLEOTIDE SEQUENCE [LARGE SCALE GENOMIC DNA]</scope>
    <source>
        <strain evidence="3 4">CA85</strain>
    </source>
</reference>
<dbReference type="Pfam" id="PF07596">
    <property type="entry name" value="SBP_bac_10"/>
    <property type="match status" value="1"/>
</dbReference>
<feature type="transmembrane region" description="Helical" evidence="1">
    <location>
        <begin position="12"/>
        <end position="30"/>
    </location>
</feature>
<dbReference type="Proteomes" id="UP000318053">
    <property type="component" value="Unassembled WGS sequence"/>
</dbReference>
<accession>A0A5C5YJX4</accession>
<evidence type="ECO:0000256" key="1">
    <source>
        <dbReference type="SAM" id="Phobius"/>
    </source>
</evidence>
<evidence type="ECO:0000313" key="3">
    <source>
        <dbReference type="EMBL" id="TWT75119.1"/>
    </source>
</evidence>
<keyword evidence="1" id="KW-1133">Transmembrane helix</keyword>
<dbReference type="InterPro" id="IPR027558">
    <property type="entry name" value="Pre_pil_HX9DG_C"/>
</dbReference>